<feature type="region of interest" description="Disordered" evidence="1">
    <location>
        <begin position="35"/>
        <end position="68"/>
    </location>
</feature>
<reference evidence="2" key="1">
    <citation type="submission" date="2016-03" db="EMBL/GenBank/DDBJ databases">
        <authorList>
            <person name="Ploux O."/>
        </authorList>
    </citation>
    <scope>NUCLEOTIDE SEQUENCE</scope>
    <source>
        <strain evidence="2">UC1</strain>
    </source>
</reference>
<evidence type="ECO:0000313" key="2">
    <source>
        <dbReference type="EMBL" id="SBS70196.1"/>
    </source>
</evidence>
<dbReference type="AlphaFoldDB" id="A0A1Y5NUX3"/>
<organism evidence="2">
    <name type="scientific">uncultured Microbacterium sp</name>
    <dbReference type="NCBI Taxonomy" id="191216"/>
    <lineage>
        <taxon>Bacteria</taxon>
        <taxon>Bacillati</taxon>
        <taxon>Actinomycetota</taxon>
        <taxon>Actinomycetes</taxon>
        <taxon>Micrococcales</taxon>
        <taxon>Microbacteriaceae</taxon>
        <taxon>Microbacterium</taxon>
        <taxon>environmental samples</taxon>
    </lineage>
</organism>
<sequence length="68" mass="7365">MAGAAWAAEVINVSSPLATIVANTRLFAAIRPHLPRRRRDHPDTATQALATSGSDATLRSEGKVRRTW</sequence>
<gene>
    <name evidence="2" type="ORF">MIPYR_10340</name>
</gene>
<feature type="compositionally biased region" description="Basic and acidic residues" evidence="1">
    <location>
        <begin position="58"/>
        <end position="68"/>
    </location>
</feature>
<feature type="compositionally biased region" description="Polar residues" evidence="1">
    <location>
        <begin position="44"/>
        <end position="57"/>
    </location>
</feature>
<name>A0A1Y5NUX3_9MICO</name>
<dbReference type="EMBL" id="FLQR01000001">
    <property type="protein sequence ID" value="SBS70196.1"/>
    <property type="molecule type" value="Genomic_DNA"/>
</dbReference>
<accession>A0A1Y5NUX3</accession>
<evidence type="ECO:0000256" key="1">
    <source>
        <dbReference type="SAM" id="MobiDB-lite"/>
    </source>
</evidence>
<proteinExistence type="predicted"/>
<protein>
    <submittedName>
        <fullName evidence="2">Uncharacterized protein</fullName>
    </submittedName>
</protein>